<evidence type="ECO:0000256" key="5">
    <source>
        <dbReference type="SAM" id="MobiDB-lite"/>
    </source>
</evidence>
<evidence type="ECO:0000313" key="9">
    <source>
        <dbReference type="Proteomes" id="UP000051401"/>
    </source>
</evidence>
<feature type="compositionally biased region" description="Acidic residues" evidence="5">
    <location>
        <begin position="618"/>
        <end position="670"/>
    </location>
</feature>
<sequence>MRLSSVFAIGGVFLTAAILCLVCARFAVSVVEDTSRHSVRNTLDENGMTWTEVDANGLHVFLAGTAPSEATRFKALSIAGSVVDAARVIDQMLVQDTGQIAAPRFSMEILRNDSGVSLIGLVPASMDRDGFVEQVEAAVESEPVADFLESADYPAPETWEAATAYALRSLKDLKRTKISLDAEQISVTAMTESAAVKADMETRLARRLPDGVKLALNISAPRPVITPFTLRFVIGEEGARFDACSADTEAARERIVKAARAAGLTGKANCLIGLGVPSPNWAVAAEQAIKAVDDLGGGVVTFSDADISLVALEGTPQGEFDNVVGTLESALPEVFALHAVLPEPPDETTPETPEFTATLSPEGMVQIRGRIATAAERKLVESFARARFTSDGVHMSARVAEGLPEGWTFKVLTALDALSYLSNGVVRVSPDEMQITGQTGQADAGSIISGMLSEKLGEGAQYEIDVRYREELDPVASLPTPEECESRIARIQETRKINFEPGSANIDASGSEIMDDIAEILKQCGEITMEIGGHTDSQGREVMNQQLSQARAQTVLNELRMRRVLTASITAVGYGETQPIEDNGTEEGREANRRIEFRVIKPVEIVEEQTTLESLEGSSEEQSDTEEADGQADEGAEGSGDEAGEAEEGAADAADSADGETQEDTADEQN</sequence>
<gene>
    <name evidence="8" type="primary">oprF_2</name>
    <name evidence="8" type="ORF">RIdsm_00491</name>
    <name evidence="7" type="ORF">XM52_27025</name>
</gene>
<evidence type="ECO:0000256" key="2">
    <source>
        <dbReference type="ARBA" id="ARBA00023136"/>
    </source>
</evidence>
<keyword evidence="9" id="KW-1185">Reference proteome</keyword>
<accession>A0A0T5NZ83</accession>
<feature type="compositionally biased region" description="Low complexity" evidence="5">
    <location>
        <begin position="608"/>
        <end position="617"/>
    </location>
</feature>
<proteinExistence type="predicted"/>
<dbReference type="Proteomes" id="UP000051401">
    <property type="component" value="Unassembled WGS sequence"/>
</dbReference>
<dbReference type="PROSITE" id="PS51123">
    <property type="entry name" value="OMPA_2"/>
    <property type="match status" value="1"/>
</dbReference>
<reference evidence="8 10" key="2">
    <citation type="submission" date="2018-08" db="EMBL/GenBank/DDBJ databases">
        <title>Genetic Globetrotter - A new plasmid hitch-hiking vast phylogenetic and geographic distances.</title>
        <authorList>
            <person name="Vollmers J."/>
            <person name="Petersen J."/>
        </authorList>
    </citation>
    <scope>NUCLEOTIDE SEQUENCE [LARGE SCALE GENOMIC DNA]</scope>
    <source>
        <strain evidence="8 10">DSM 26383</strain>
    </source>
</reference>
<reference evidence="7 9" key="1">
    <citation type="submission" date="2015-04" db="EMBL/GenBank/DDBJ databases">
        <title>The draft genome sequence of Roseovarius indicus B108T.</title>
        <authorList>
            <person name="Li G."/>
            <person name="Lai Q."/>
            <person name="Shao Z."/>
            <person name="Yan P."/>
        </authorList>
    </citation>
    <scope>NUCLEOTIDE SEQUENCE [LARGE SCALE GENOMIC DNA]</scope>
    <source>
        <strain evidence="7 9">B108</strain>
    </source>
</reference>
<dbReference type="Pfam" id="PF00691">
    <property type="entry name" value="OmpA"/>
    <property type="match status" value="1"/>
</dbReference>
<dbReference type="Gene3D" id="3.30.1330.60">
    <property type="entry name" value="OmpA-like domain"/>
    <property type="match status" value="1"/>
</dbReference>
<protein>
    <submittedName>
        <fullName evidence="7">Membrane protein</fullName>
    </submittedName>
    <submittedName>
        <fullName evidence="8">Root adhesin</fullName>
    </submittedName>
</protein>
<dbReference type="GO" id="GO:0009279">
    <property type="term" value="C:cell outer membrane"/>
    <property type="evidence" value="ECO:0007669"/>
    <property type="project" value="UniProtKB-SubCell"/>
</dbReference>
<evidence type="ECO:0000313" key="7">
    <source>
        <dbReference type="EMBL" id="KRS14199.1"/>
    </source>
</evidence>
<organism evidence="7 9">
    <name type="scientific">Roseovarius indicus</name>
    <dbReference type="NCBI Taxonomy" id="540747"/>
    <lineage>
        <taxon>Bacteria</taxon>
        <taxon>Pseudomonadati</taxon>
        <taxon>Pseudomonadota</taxon>
        <taxon>Alphaproteobacteria</taxon>
        <taxon>Rhodobacterales</taxon>
        <taxon>Roseobacteraceae</taxon>
        <taxon>Roseovarius</taxon>
    </lineage>
</organism>
<feature type="domain" description="OmpA-like" evidence="6">
    <location>
        <begin position="486"/>
        <end position="603"/>
    </location>
</feature>
<dbReference type="InterPro" id="IPR006665">
    <property type="entry name" value="OmpA-like"/>
</dbReference>
<evidence type="ECO:0000256" key="3">
    <source>
        <dbReference type="ARBA" id="ARBA00023237"/>
    </source>
</evidence>
<evidence type="ECO:0000256" key="4">
    <source>
        <dbReference type="PROSITE-ProRule" id="PRU00473"/>
    </source>
</evidence>
<comment type="subcellular location">
    <subcellularLocation>
        <location evidence="1">Cell outer membrane</location>
    </subcellularLocation>
</comment>
<evidence type="ECO:0000313" key="8">
    <source>
        <dbReference type="EMBL" id="QEW24708.1"/>
    </source>
</evidence>
<dbReference type="PATRIC" id="fig|540747.5.peg.4173"/>
<dbReference type="InterPro" id="IPR036737">
    <property type="entry name" value="OmpA-like_sf"/>
</dbReference>
<evidence type="ECO:0000259" key="6">
    <source>
        <dbReference type="PROSITE" id="PS51123"/>
    </source>
</evidence>
<evidence type="ECO:0000313" key="10">
    <source>
        <dbReference type="Proteomes" id="UP000325785"/>
    </source>
</evidence>
<dbReference type="EMBL" id="LAXI01000033">
    <property type="protein sequence ID" value="KRS14199.1"/>
    <property type="molecule type" value="Genomic_DNA"/>
</dbReference>
<dbReference type="RefSeq" id="WP_057821491.1">
    <property type="nucleotide sequence ID" value="NZ_CP031598.1"/>
</dbReference>
<dbReference type="PANTHER" id="PTHR30329">
    <property type="entry name" value="STATOR ELEMENT OF FLAGELLAR MOTOR COMPLEX"/>
    <property type="match status" value="1"/>
</dbReference>
<dbReference type="Proteomes" id="UP000325785">
    <property type="component" value="Chromosome"/>
</dbReference>
<dbReference type="InterPro" id="IPR050330">
    <property type="entry name" value="Bact_OuterMem_StrucFunc"/>
</dbReference>
<dbReference type="OrthoDB" id="5525824at2"/>
<keyword evidence="3" id="KW-0998">Cell outer membrane</keyword>
<dbReference type="CDD" id="cd07185">
    <property type="entry name" value="OmpA_C-like"/>
    <property type="match status" value="1"/>
</dbReference>
<dbReference type="KEGG" id="rid:RIdsm_00491"/>
<dbReference type="AlphaFoldDB" id="A0A0T5NZ83"/>
<dbReference type="Gene3D" id="3.40.1520.20">
    <property type="match status" value="2"/>
</dbReference>
<feature type="region of interest" description="Disordered" evidence="5">
    <location>
        <begin position="608"/>
        <end position="670"/>
    </location>
</feature>
<name>A0A0T5NZ83_9RHOB</name>
<dbReference type="InterPro" id="IPR006664">
    <property type="entry name" value="OMP_bac"/>
</dbReference>
<keyword evidence="2 4" id="KW-0472">Membrane</keyword>
<dbReference type="EMBL" id="CP031598">
    <property type="protein sequence ID" value="QEW24708.1"/>
    <property type="molecule type" value="Genomic_DNA"/>
</dbReference>
<dbReference type="STRING" id="540747.SAMN04488031_1208"/>
<evidence type="ECO:0000256" key="1">
    <source>
        <dbReference type="ARBA" id="ARBA00004442"/>
    </source>
</evidence>
<dbReference type="PANTHER" id="PTHR30329:SF21">
    <property type="entry name" value="LIPOPROTEIN YIAD-RELATED"/>
    <property type="match status" value="1"/>
</dbReference>
<dbReference type="PRINTS" id="PR01021">
    <property type="entry name" value="OMPADOMAIN"/>
</dbReference>
<dbReference type="SUPFAM" id="SSF103088">
    <property type="entry name" value="OmpA-like"/>
    <property type="match status" value="1"/>
</dbReference>